<feature type="compositionally biased region" description="Basic residues" evidence="1">
    <location>
        <begin position="1"/>
        <end position="12"/>
    </location>
</feature>
<proteinExistence type="predicted"/>
<accession>A0A397V9B4</accession>
<feature type="region of interest" description="Disordered" evidence="1">
    <location>
        <begin position="1"/>
        <end position="37"/>
    </location>
</feature>
<protein>
    <submittedName>
        <fullName evidence="2">Uncharacterized protein</fullName>
    </submittedName>
</protein>
<evidence type="ECO:0000313" key="2">
    <source>
        <dbReference type="EMBL" id="RIB17509.1"/>
    </source>
</evidence>
<dbReference type="AlphaFoldDB" id="A0A397V9B4"/>
<sequence length="341" mass="38755">MASKKKRSKKSSKKEPKTKLIKPTKTTKTKKLTKKTNPKTVRKTKTNFSSCCTRPEGVKVDRISLGPTFKNDQFYFNDTLYKRVWSWRLLQGDRPRFEKLVLSDIAIHLTFTSVHPGQLGNLVGLAPWGRMMTLFRPNGEEEEDRVPNGEEVAQMVMEQFQVPVSGELTPEEILKNVENLDSPELKDYFDVISYHYGEISCENTGCLLKESNFYMCYKFDKNEQNICLHTEVEGEATVSDIANFVFIIVVDYMPGFYKIKRLHATLPGEDNRRLTNQASYFLGSEFSFAGGQTGLPVFISDGSIEIAYQYNASIENTFALARVIAQELRGGGNDNAMDQDQ</sequence>
<evidence type="ECO:0000256" key="1">
    <source>
        <dbReference type="SAM" id="MobiDB-lite"/>
    </source>
</evidence>
<reference evidence="2 3" key="1">
    <citation type="submission" date="2018-06" db="EMBL/GenBank/DDBJ databases">
        <title>Comparative genomics reveals the genomic features of Rhizophagus irregularis, R. cerebriforme, R. diaphanum and Gigaspora rosea, and their symbiotic lifestyle signature.</title>
        <authorList>
            <person name="Morin E."/>
            <person name="San Clemente H."/>
            <person name="Chen E.C.H."/>
            <person name="De La Providencia I."/>
            <person name="Hainaut M."/>
            <person name="Kuo A."/>
            <person name="Kohler A."/>
            <person name="Murat C."/>
            <person name="Tang N."/>
            <person name="Roy S."/>
            <person name="Loubradou J."/>
            <person name="Henrissat B."/>
            <person name="Grigoriev I.V."/>
            <person name="Corradi N."/>
            <person name="Roux C."/>
            <person name="Martin F.M."/>
        </authorList>
    </citation>
    <scope>NUCLEOTIDE SEQUENCE [LARGE SCALE GENOMIC DNA]</scope>
    <source>
        <strain evidence="2 3">DAOM 194757</strain>
    </source>
</reference>
<feature type="compositionally biased region" description="Basic residues" evidence="1">
    <location>
        <begin position="19"/>
        <end position="37"/>
    </location>
</feature>
<comment type="caution">
    <text evidence="2">The sequence shown here is derived from an EMBL/GenBank/DDBJ whole genome shotgun (WGS) entry which is preliminary data.</text>
</comment>
<dbReference type="EMBL" id="QKWP01000601">
    <property type="protein sequence ID" value="RIB17509.1"/>
    <property type="molecule type" value="Genomic_DNA"/>
</dbReference>
<dbReference type="Proteomes" id="UP000266673">
    <property type="component" value="Unassembled WGS sequence"/>
</dbReference>
<evidence type="ECO:0000313" key="3">
    <source>
        <dbReference type="Proteomes" id="UP000266673"/>
    </source>
</evidence>
<organism evidence="2 3">
    <name type="scientific">Gigaspora rosea</name>
    <dbReference type="NCBI Taxonomy" id="44941"/>
    <lineage>
        <taxon>Eukaryota</taxon>
        <taxon>Fungi</taxon>
        <taxon>Fungi incertae sedis</taxon>
        <taxon>Mucoromycota</taxon>
        <taxon>Glomeromycotina</taxon>
        <taxon>Glomeromycetes</taxon>
        <taxon>Diversisporales</taxon>
        <taxon>Gigasporaceae</taxon>
        <taxon>Gigaspora</taxon>
    </lineage>
</organism>
<keyword evidence="3" id="KW-1185">Reference proteome</keyword>
<gene>
    <name evidence="2" type="ORF">C2G38_2313597</name>
</gene>
<name>A0A397V9B4_9GLOM</name>